<keyword evidence="1" id="KW-0175">Coiled coil</keyword>
<name>A0A3M7Q6R8_BRAPC</name>
<proteinExistence type="predicted"/>
<evidence type="ECO:0000313" key="4">
    <source>
        <dbReference type="Proteomes" id="UP000276133"/>
    </source>
</evidence>
<organism evidence="3 4">
    <name type="scientific">Brachionus plicatilis</name>
    <name type="common">Marine rotifer</name>
    <name type="synonym">Brachionus muelleri</name>
    <dbReference type="NCBI Taxonomy" id="10195"/>
    <lineage>
        <taxon>Eukaryota</taxon>
        <taxon>Metazoa</taxon>
        <taxon>Spiralia</taxon>
        <taxon>Gnathifera</taxon>
        <taxon>Rotifera</taxon>
        <taxon>Eurotatoria</taxon>
        <taxon>Monogononta</taxon>
        <taxon>Pseudotrocha</taxon>
        <taxon>Ploima</taxon>
        <taxon>Brachionidae</taxon>
        <taxon>Brachionus</taxon>
    </lineage>
</organism>
<keyword evidence="4" id="KW-1185">Reference proteome</keyword>
<feature type="region of interest" description="Disordered" evidence="2">
    <location>
        <begin position="230"/>
        <end position="252"/>
    </location>
</feature>
<dbReference type="EMBL" id="REGN01007244">
    <property type="protein sequence ID" value="RNA06872.1"/>
    <property type="molecule type" value="Genomic_DNA"/>
</dbReference>
<comment type="caution">
    <text evidence="3">The sequence shown here is derived from an EMBL/GenBank/DDBJ whole genome shotgun (WGS) entry which is preliminary data.</text>
</comment>
<gene>
    <name evidence="3" type="ORF">BpHYR1_014858</name>
</gene>
<feature type="non-terminal residue" evidence="3">
    <location>
        <position position="252"/>
    </location>
</feature>
<dbReference type="AlphaFoldDB" id="A0A3M7Q6R8"/>
<dbReference type="Proteomes" id="UP000276133">
    <property type="component" value="Unassembled WGS sequence"/>
</dbReference>
<feature type="coiled-coil region" evidence="1">
    <location>
        <begin position="159"/>
        <end position="196"/>
    </location>
</feature>
<reference evidence="3 4" key="1">
    <citation type="journal article" date="2018" name="Sci. Rep.">
        <title>Genomic signatures of local adaptation to the degree of environmental predictability in rotifers.</title>
        <authorList>
            <person name="Franch-Gras L."/>
            <person name="Hahn C."/>
            <person name="Garcia-Roger E.M."/>
            <person name="Carmona M.J."/>
            <person name="Serra M."/>
            <person name="Gomez A."/>
        </authorList>
    </citation>
    <scope>NUCLEOTIDE SEQUENCE [LARGE SCALE GENOMIC DNA]</scope>
    <source>
        <strain evidence="3">HYR1</strain>
    </source>
</reference>
<evidence type="ECO:0000256" key="1">
    <source>
        <dbReference type="SAM" id="Coils"/>
    </source>
</evidence>
<dbReference type="InterPro" id="IPR026680">
    <property type="entry name" value="CCDC137"/>
</dbReference>
<dbReference type="OrthoDB" id="5876637at2759"/>
<dbReference type="GO" id="GO:0005634">
    <property type="term" value="C:nucleus"/>
    <property type="evidence" value="ECO:0007669"/>
    <property type="project" value="TreeGrafter"/>
</dbReference>
<evidence type="ECO:0000256" key="2">
    <source>
        <dbReference type="SAM" id="MobiDB-lite"/>
    </source>
</evidence>
<evidence type="ECO:0000313" key="3">
    <source>
        <dbReference type="EMBL" id="RNA06872.1"/>
    </source>
</evidence>
<dbReference type="PANTHER" id="PTHR21838">
    <property type="entry name" value="COILED-COIL DOMAIN-CONTAINING PROTEIN 137"/>
    <property type="match status" value="1"/>
</dbReference>
<protein>
    <submittedName>
        <fullName evidence="3">Coiled-coil domain-containing protein</fullName>
    </submittedName>
</protein>
<accession>A0A3M7Q6R8</accession>
<sequence length="252" mass="29699">MAKKRLKSNRHKKLKAVDPFYSGERKILLDKALIRANEAPKDDDENFIPSKLREYMELNEKLKHKKKELKTKNNLIDDKKKKIKGRKNLEKKALEDLVKNIPDDKGADIPLRKLDKLNRLENESDVAYLDRIEQKVQSVIQRSQYETQFDVKLETKGDKIEIKKEKKMSEKKRKRLQKLREKLKNIKLSKKMEKENKDGFKKNVVKFGDVVDHPPELTAFPKLKKRQISSKQLTIPENVKTKSGVTEKDRNE</sequence>
<dbReference type="STRING" id="10195.A0A3M7Q6R8"/>
<dbReference type="PANTHER" id="PTHR21838:SF2">
    <property type="entry name" value="COILED-COIL DOMAIN-CONTAINING PROTEIN 137"/>
    <property type="match status" value="1"/>
</dbReference>
<feature type="coiled-coil region" evidence="1">
    <location>
        <begin position="52"/>
        <end position="82"/>
    </location>
</feature>